<reference evidence="1 2" key="1">
    <citation type="submission" date="2021-01" db="EMBL/GenBank/DDBJ databases">
        <title>Whole genome shotgun sequence of Actinoplanes lobatus NBRC 12513.</title>
        <authorList>
            <person name="Komaki H."/>
            <person name="Tamura T."/>
        </authorList>
    </citation>
    <scope>NUCLEOTIDE SEQUENCE [LARGE SCALE GENOMIC DNA]</scope>
    <source>
        <strain evidence="1 2">NBRC 12513</strain>
    </source>
</reference>
<accession>A0ABQ4ALV1</accession>
<gene>
    <name evidence="1" type="ORF">Alo02nite_48740</name>
</gene>
<evidence type="ECO:0000313" key="1">
    <source>
        <dbReference type="EMBL" id="GIE41976.1"/>
    </source>
</evidence>
<evidence type="ECO:0000313" key="2">
    <source>
        <dbReference type="Proteomes" id="UP000631312"/>
    </source>
</evidence>
<name>A0ABQ4ALV1_9ACTN</name>
<protein>
    <submittedName>
        <fullName evidence="1">Uncharacterized protein</fullName>
    </submittedName>
</protein>
<comment type="caution">
    <text evidence="1">The sequence shown here is derived from an EMBL/GenBank/DDBJ whole genome shotgun (WGS) entry which is preliminary data.</text>
</comment>
<keyword evidence="2" id="KW-1185">Reference proteome</keyword>
<dbReference type="EMBL" id="BOMP01000083">
    <property type="protein sequence ID" value="GIE41976.1"/>
    <property type="molecule type" value="Genomic_DNA"/>
</dbReference>
<organism evidence="1 2">
    <name type="scientific">Actinoplanes lobatus</name>
    <dbReference type="NCBI Taxonomy" id="113568"/>
    <lineage>
        <taxon>Bacteria</taxon>
        <taxon>Bacillati</taxon>
        <taxon>Actinomycetota</taxon>
        <taxon>Actinomycetes</taxon>
        <taxon>Micromonosporales</taxon>
        <taxon>Micromonosporaceae</taxon>
        <taxon>Actinoplanes</taxon>
    </lineage>
</organism>
<sequence>MPVPPSLDRLARLRSAKSAQWGVRVRVIGADLPDVVSIPEARPRGRAPVSRGAVIVREAHS</sequence>
<dbReference type="Proteomes" id="UP000631312">
    <property type="component" value="Unassembled WGS sequence"/>
</dbReference>
<proteinExistence type="predicted"/>